<dbReference type="Gene3D" id="2.30.29.30">
    <property type="entry name" value="Pleckstrin-homology domain (PH domain)/Phosphotyrosine-binding domain (PTB)"/>
    <property type="match status" value="1"/>
</dbReference>
<feature type="domain" description="PH" evidence="6">
    <location>
        <begin position="411"/>
        <end position="509"/>
    </location>
</feature>
<dbReference type="Gene3D" id="1.10.220.150">
    <property type="entry name" value="Arf GTPase activating protein"/>
    <property type="match status" value="1"/>
</dbReference>
<dbReference type="PROSITE" id="PS50003">
    <property type="entry name" value="PH_DOMAIN"/>
    <property type="match status" value="1"/>
</dbReference>
<protein>
    <recommendedName>
        <fullName evidence="5">ADP-ribosylation factor GTPase-activating protein</fullName>
    </recommendedName>
</protein>
<keyword evidence="2 4" id="KW-0863">Zinc-finger</keyword>
<dbReference type="GO" id="GO:0005096">
    <property type="term" value="F:GTPase activator activity"/>
    <property type="evidence" value="ECO:0007669"/>
    <property type="project" value="UniProtKB-KW"/>
</dbReference>
<keyword evidence="1 5" id="KW-0479">Metal-binding</keyword>
<dbReference type="CDD" id="cd00821">
    <property type="entry name" value="PH"/>
    <property type="match status" value="1"/>
</dbReference>
<dbReference type="Pfam" id="PF01412">
    <property type="entry name" value="ArfGap"/>
    <property type="match status" value="1"/>
</dbReference>
<accession>A0A9W7DEX7</accession>
<dbReference type="InterPro" id="IPR045258">
    <property type="entry name" value="ACAP1/2/3-like"/>
</dbReference>
<evidence type="ECO:0000259" key="6">
    <source>
        <dbReference type="PROSITE" id="PS50003"/>
    </source>
</evidence>
<comment type="caution">
    <text evidence="8">The sequence shown here is derived from an EMBL/GenBank/DDBJ whole genome shotgun (WGS) entry which is preliminary data.</text>
</comment>
<keyword evidence="5" id="KW-0963">Cytoplasm</keyword>
<dbReference type="Proteomes" id="UP001165063">
    <property type="component" value="Unassembled WGS sequence"/>
</dbReference>
<dbReference type="PANTHER" id="PTHR23180:SF160">
    <property type="entry name" value="ADP-RIBOSYLATION FACTOR GTPASE-ACTIVATING PROTEIN EFFECTOR PROTEIN 1"/>
    <property type="match status" value="1"/>
</dbReference>
<gene>
    <name evidence="8" type="ORF">Amon01_000351700</name>
</gene>
<dbReference type="InterPro" id="IPR038508">
    <property type="entry name" value="ArfGAP_dom_sf"/>
</dbReference>
<dbReference type="GO" id="GO:0006891">
    <property type="term" value="P:intra-Golgi vesicle-mediated transport"/>
    <property type="evidence" value="ECO:0007669"/>
    <property type="project" value="TreeGrafter"/>
</dbReference>
<dbReference type="PANTHER" id="PTHR23180">
    <property type="entry name" value="CENTAURIN/ARF"/>
    <property type="match status" value="1"/>
</dbReference>
<feature type="domain" description="Arf-GAP" evidence="7">
    <location>
        <begin position="551"/>
        <end position="673"/>
    </location>
</feature>
<keyword evidence="9" id="KW-1185">Reference proteome</keyword>
<dbReference type="GO" id="GO:0005802">
    <property type="term" value="C:trans-Golgi network"/>
    <property type="evidence" value="ECO:0007669"/>
    <property type="project" value="TreeGrafter"/>
</dbReference>
<dbReference type="InterPro" id="IPR001164">
    <property type="entry name" value="ArfGAP_dom"/>
</dbReference>
<dbReference type="Pfam" id="PF00169">
    <property type="entry name" value="PH"/>
    <property type="match status" value="1"/>
</dbReference>
<keyword evidence="5" id="KW-0040">ANK repeat</keyword>
<sequence>MDSAAKLLLSETNLGSPALSELRFHGSNDSDHCPILVDFIQTTVICRDPIELIQDDSELIFQIPYELESMAIHTHNSHNDKPFYIHKSCKALDYKTDRFKVNPGSTLIEIRLKPEEVEKITLHLVLEENNGIVSTFSFFRKHPSHTTSINNIINTTNNNSEKVTLSEESPTEINTPSAFPVPKTVVEPISPYPVSMEDGPVFRETLSELEQLIPKLNVAVRSVVENLHNYEGNSKQLFHSRSLLVTSLNDLSRSFPSAYGCSFNQTMVSSLKTVADENKTTVNMLMNIVSGISKPTALDASLALNKRTFEEESKKYYEWISKLLSSGKTKDEKLLSKRKAFEASKLDYFNFLYDTTISLSLNFMDPESEFVKSYTNNRSQRFSVIRKIEAAINVSQLNAELLKITSVPSTAATKSGILFTQGGQGKSGWHKQWVVLQNGKLSEFMDWRKGTSRRNDPINVSLCNIKPMDIDKRKFCFRVITSTGMEHYFQAISETDRDSWIQALYDAGQDIRYRRSTGDSAAARAHLTRRLNGLSDIGEVGRSRRVSSVSLNNLMLVQNASPSNLRCCDCSSEDSVEWISMNLLLVFCVKCSSCHRSLGTTVSKVKSLKLDTFSAESRKLLTFINNDFANSVYEEIMLPELKINPTSNDEDRLRFITDKYALKKYVDFEKFRSTQSLLIHGIKRHNIHEMLTAFAMNVDTNMQVSRTTMNSSPLEISLLEYALSKPSKASDELDLLVYDSAELLLLNGVSCGTNVENNVGLDAKAVSFWQAKIDRFQGKGLTHSASIPSTRLTHSYTTGTIPIRASGRNSGSFVKTSGSRLSNPGNLRLSRDHKFNSILKKIKNQ</sequence>
<proteinExistence type="predicted"/>
<dbReference type="SUPFAM" id="SSF103657">
    <property type="entry name" value="BAR/IMD domain-like"/>
    <property type="match status" value="1"/>
</dbReference>
<dbReference type="SMART" id="SM00233">
    <property type="entry name" value="PH"/>
    <property type="match status" value="1"/>
</dbReference>
<keyword evidence="5" id="KW-0677">Repeat</keyword>
<dbReference type="SMART" id="SM00105">
    <property type="entry name" value="ArfGap"/>
    <property type="match status" value="1"/>
</dbReference>
<comment type="function">
    <text evidence="5">GTPase-activating protein for the ADP ribosylation factor family.</text>
</comment>
<evidence type="ECO:0000256" key="1">
    <source>
        <dbReference type="ARBA" id="ARBA00022723"/>
    </source>
</evidence>
<evidence type="ECO:0000256" key="4">
    <source>
        <dbReference type="PROSITE-ProRule" id="PRU00288"/>
    </source>
</evidence>
<dbReference type="InterPro" id="IPR011993">
    <property type="entry name" value="PH-like_dom_sf"/>
</dbReference>
<evidence type="ECO:0000256" key="5">
    <source>
        <dbReference type="RuleBase" id="RU369028"/>
    </source>
</evidence>
<keyword evidence="5" id="KW-0343">GTPase activation</keyword>
<evidence type="ECO:0000256" key="3">
    <source>
        <dbReference type="ARBA" id="ARBA00022833"/>
    </source>
</evidence>
<dbReference type="Gene3D" id="1.20.1270.60">
    <property type="entry name" value="Arfaptin homology (AH) domain/BAR domain"/>
    <property type="match status" value="1"/>
</dbReference>
<evidence type="ECO:0000313" key="8">
    <source>
        <dbReference type="EMBL" id="GMG27998.1"/>
    </source>
</evidence>
<dbReference type="EMBL" id="BSXU01001487">
    <property type="protein sequence ID" value="GMG27998.1"/>
    <property type="molecule type" value="Genomic_DNA"/>
</dbReference>
<keyword evidence="3 5" id="KW-0862">Zinc</keyword>
<dbReference type="InterPro" id="IPR037278">
    <property type="entry name" value="ARFGAP/RecO"/>
</dbReference>
<dbReference type="SUPFAM" id="SSF50729">
    <property type="entry name" value="PH domain-like"/>
    <property type="match status" value="1"/>
</dbReference>
<dbReference type="SUPFAM" id="SSF57863">
    <property type="entry name" value="ArfGap/RecO-like zinc finger"/>
    <property type="match status" value="1"/>
</dbReference>
<dbReference type="GO" id="GO:0005768">
    <property type="term" value="C:endosome"/>
    <property type="evidence" value="ECO:0007669"/>
    <property type="project" value="TreeGrafter"/>
</dbReference>
<reference evidence="8" key="1">
    <citation type="submission" date="2023-04" db="EMBL/GenBank/DDBJ databases">
        <title>Ambrosiozyma monospora NBRC 1965.</title>
        <authorList>
            <person name="Ichikawa N."/>
            <person name="Sato H."/>
            <person name="Tonouchi N."/>
        </authorList>
    </citation>
    <scope>NUCLEOTIDE SEQUENCE</scope>
    <source>
        <strain evidence="8">NBRC 1965</strain>
    </source>
</reference>
<comment type="subcellular location">
    <subcellularLocation>
        <location evidence="5">Cytoplasm</location>
    </subcellularLocation>
</comment>
<evidence type="ECO:0000313" key="9">
    <source>
        <dbReference type="Proteomes" id="UP001165063"/>
    </source>
</evidence>
<name>A0A9W7DEX7_AMBMO</name>
<dbReference type="InterPro" id="IPR027267">
    <property type="entry name" value="AH/BAR_dom_sf"/>
</dbReference>
<dbReference type="CDD" id="cd08204">
    <property type="entry name" value="ArfGap"/>
    <property type="match status" value="1"/>
</dbReference>
<organism evidence="8 9">
    <name type="scientific">Ambrosiozyma monospora</name>
    <name type="common">Yeast</name>
    <name type="synonym">Endomycopsis monosporus</name>
    <dbReference type="NCBI Taxonomy" id="43982"/>
    <lineage>
        <taxon>Eukaryota</taxon>
        <taxon>Fungi</taxon>
        <taxon>Dikarya</taxon>
        <taxon>Ascomycota</taxon>
        <taxon>Saccharomycotina</taxon>
        <taxon>Pichiomycetes</taxon>
        <taxon>Pichiales</taxon>
        <taxon>Pichiaceae</taxon>
        <taxon>Ambrosiozyma</taxon>
    </lineage>
</organism>
<dbReference type="AlphaFoldDB" id="A0A9W7DEX7"/>
<dbReference type="GO" id="GO:0008270">
    <property type="term" value="F:zinc ion binding"/>
    <property type="evidence" value="ECO:0007669"/>
    <property type="project" value="UniProtKB-KW"/>
</dbReference>
<dbReference type="PROSITE" id="PS50115">
    <property type="entry name" value="ARFGAP"/>
    <property type="match status" value="1"/>
</dbReference>
<dbReference type="InterPro" id="IPR001849">
    <property type="entry name" value="PH_domain"/>
</dbReference>
<dbReference type="OrthoDB" id="10266696at2759"/>
<evidence type="ECO:0000259" key="7">
    <source>
        <dbReference type="PROSITE" id="PS50115"/>
    </source>
</evidence>
<evidence type="ECO:0000256" key="2">
    <source>
        <dbReference type="ARBA" id="ARBA00022771"/>
    </source>
</evidence>